<organism evidence="12 13">
    <name type="scientific">Phyllachora maydis</name>
    <dbReference type="NCBI Taxonomy" id="1825666"/>
    <lineage>
        <taxon>Eukaryota</taxon>
        <taxon>Fungi</taxon>
        <taxon>Dikarya</taxon>
        <taxon>Ascomycota</taxon>
        <taxon>Pezizomycotina</taxon>
        <taxon>Sordariomycetes</taxon>
        <taxon>Sordariomycetidae</taxon>
        <taxon>Phyllachorales</taxon>
        <taxon>Phyllachoraceae</taxon>
        <taxon>Phyllachora</taxon>
    </lineage>
</organism>
<evidence type="ECO:0000256" key="4">
    <source>
        <dbReference type="ARBA" id="ARBA00011565"/>
    </source>
</evidence>
<evidence type="ECO:0000256" key="2">
    <source>
        <dbReference type="ARBA" id="ARBA00004325"/>
    </source>
</evidence>
<comment type="similarity">
    <text evidence="3">Belongs to the RCF1 family.</text>
</comment>
<evidence type="ECO:0000256" key="5">
    <source>
        <dbReference type="ARBA" id="ARBA00022692"/>
    </source>
</evidence>
<reference evidence="12" key="1">
    <citation type="journal article" date="2023" name="Mol. Plant Microbe Interact.">
        <title>Elucidating the Obligate Nature and Biological Capacity of an Invasive Fungal Corn Pathogen.</title>
        <authorList>
            <person name="MacCready J.S."/>
            <person name="Roggenkamp E.M."/>
            <person name="Gdanetz K."/>
            <person name="Chilvers M.I."/>
        </authorList>
    </citation>
    <scope>NUCLEOTIDE SEQUENCE</scope>
    <source>
        <strain evidence="12">PM02</strain>
    </source>
</reference>
<proteinExistence type="inferred from homology"/>
<comment type="caution">
    <text evidence="12">The sequence shown here is derived from an EMBL/GenBank/DDBJ whole genome shotgun (WGS) entry which is preliminary data.</text>
</comment>
<keyword evidence="8 10" id="KW-0472">Membrane</keyword>
<keyword evidence="5 10" id="KW-0812">Transmembrane</keyword>
<dbReference type="AlphaFoldDB" id="A0AAD9MCD9"/>
<feature type="region of interest" description="Disordered" evidence="9">
    <location>
        <begin position="158"/>
        <end position="177"/>
    </location>
</feature>
<comment type="subunit">
    <text evidence="4">Associates with the respiratory chain complex III/complex IV supercomplex.</text>
</comment>
<gene>
    <name evidence="12" type="ORF">P8C59_001537</name>
</gene>
<evidence type="ECO:0000256" key="9">
    <source>
        <dbReference type="SAM" id="MobiDB-lite"/>
    </source>
</evidence>
<evidence type="ECO:0000256" key="3">
    <source>
        <dbReference type="ARBA" id="ARBA00009366"/>
    </source>
</evidence>
<evidence type="ECO:0000256" key="8">
    <source>
        <dbReference type="ARBA" id="ARBA00023136"/>
    </source>
</evidence>
<feature type="region of interest" description="Disordered" evidence="9">
    <location>
        <begin position="1"/>
        <end position="28"/>
    </location>
</feature>
<evidence type="ECO:0000256" key="1">
    <source>
        <dbReference type="ARBA" id="ARBA00002584"/>
    </source>
</evidence>
<protein>
    <recommendedName>
        <fullName evidence="11">HIG1 domain-containing protein</fullName>
    </recommendedName>
</protein>
<keyword evidence="7" id="KW-0496">Mitochondrion</keyword>
<name>A0AAD9MCD9_9PEZI</name>
<feature type="transmembrane region" description="Helical" evidence="10">
    <location>
        <begin position="79"/>
        <end position="101"/>
    </location>
</feature>
<evidence type="ECO:0000256" key="10">
    <source>
        <dbReference type="SAM" id="Phobius"/>
    </source>
</evidence>
<evidence type="ECO:0000256" key="7">
    <source>
        <dbReference type="ARBA" id="ARBA00023128"/>
    </source>
</evidence>
<sequence>MASKPPPNTLPTLASRPLPSSFDEDVDNPYKHETTAAKVLRKFKEEPLIPLGTALTIAAFAGSYRAFRRGDHWQVQYYFRARIAFQAFTIAAVVFGGWYYAEDRSRAQALKKQRWAREADEKRQRWIRELEARDEEDRAVRELMDKKKRKAAERAAAAAAAAASRGEEEGAGPVMDAVRALEAEKAAGEKE</sequence>
<dbReference type="Proteomes" id="UP001217918">
    <property type="component" value="Unassembled WGS sequence"/>
</dbReference>
<feature type="domain" description="HIG1" evidence="11">
    <location>
        <begin position="20"/>
        <end position="111"/>
    </location>
</feature>
<dbReference type="EMBL" id="JAQQPM010000001">
    <property type="protein sequence ID" value="KAK2067831.1"/>
    <property type="molecule type" value="Genomic_DNA"/>
</dbReference>
<accession>A0AAD9MCD9</accession>
<dbReference type="Gene3D" id="6.10.140.1320">
    <property type="match status" value="1"/>
</dbReference>
<dbReference type="PROSITE" id="PS51503">
    <property type="entry name" value="HIG1"/>
    <property type="match status" value="1"/>
</dbReference>
<comment type="function">
    <text evidence="1">Cytochrome c oxidase subunit which plays a role in assembly of respiratory supercomplexes.</text>
</comment>
<dbReference type="GO" id="GO:0031966">
    <property type="term" value="C:mitochondrial membrane"/>
    <property type="evidence" value="ECO:0007669"/>
    <property type="project" value="UniProtKB-SubCell"/>
</dbReference>
<evidence type="ECO:0000313" key="13">
    <source>
        <dbReference type="Proteomes" id="UP001217918"/>
    </source>
</evidence>
<keyword evidence="13" id="KW-1185">Reference proteome</keyword>
<comment type="subcellular location">
    <subcellularLocation>
        <location evidence="2">Mitochondrion membrane</location>
    </subcellularLocation>
</comment>
<dbReference type="InterPro" id="IPR050355">
    <property type="entry name" value="RCF1"/>
</dbReference>
<feature type="transmembrane region" description="Helical" evidence="10">
    <location>
        <begin position="48"/>
        <end position="67"/>
    </location>
</feature>
<dbReference type="InterPro" id="IPR007667">
    <property type="entry name" value="Hypoxia_induced_domain"/>
</dbReference>
<evidence type="ECO:0000256" key="6">
    <source>
        <dbReference type="ARBA" id="ARBA00022989"/>
    </source>
</evidence>
<evidence type="ECO:0000259" key="11">
    <source>
        <dbReference type="PROSITE" id="PS51503"/>
    </source>
</evidence>
<dbReference type="PANTHER" id="PTHR12297">
    <property type="entry name" value="HYPOXIA-INDUCBILE GENE 1 HIG1 -RELATED"/>
    <property type="match status" value="1"/>
</dbReference>
<keyword evidence="6 10" id="KW-1133">Transmembrane helix</keyword>
<dbReference type="GO" id="GO:0097250">
    <property type="term" value="P:mitochondrial respirasome assembly"/>
    <property type="evidence" value="ECO:0007669"/>
    <property type="project" value="TreeGrafter"/>
</dbReference>
<evidence type="ECO:0000313" key="12">
    <source>
        <dbReference type="EMBL" id="KAK2067831.1"/>
    </source>
</evidence>
<dbReference type="PANTHER" id="PTHR12297:SF3">
    <property type="entry name" value="HIG1 DOMAIN FAMILY MEMBER 1A"/>
    <property type="match status" value="1"/>
</dbReference>
<dbReference type="Pfam" id="PF04588">
    <property type="entry name" value="HIG_1_N"/>
    <property type="match status" value="1"/>
</dbReference>